<dbReference type="Pfam" id="PF08153">
    <property type="entry name" value="NGP1NT"/>
    <property type="match status" value="1"/>
</dbReference>
<dbReference type="HOGENOM" id="CLU_011106_4_0_1"/>
<evidence type="ECO:0000256" key="6">
    <source>
        <dbReference type="ARBA" id="ARBA00065814"/>
    </source>
</evidence>
<dbReference type="Proteomes" id="UP000015101">
    <property type="component" value="Unassembled WGS sequence"/>
</dbReference>
<evidence type="ECO:0000259" key="9">
    <source>
        <dbReference type="PROSITE" id="PS51721"/>
    </source>
</evidence>
<dbReference type="CDD" id="cd01858">
    <property type="entry name" value="NGP_1"/>
    <property type="match status" value="1"/>
</dbReference>
<dbReference type="InParanoid" id="T1FUC4"/>
<dbReference type="InterPro" id="IPR012971">
    <property type="entry name" value="NOG2_N_dom"/>
</dbReference>
<dbReference type="CTD" id="20212420"/>
<evidence type="ECO:0000256" key="8">
    <source>
        <dbReference type="SAM" id="MobiDB-lite"/>
    </source>
</evidence>
<evidence type="ECO:0000256" key="2">
    <source>
        <dbReference type="ARBA" id="ARBA00022741"/>
    </source>
</evidence>
<feature type="region of interest" description="Disordered" evidence="8">
    <location>
        <begin position="1"/>
        <end position="43"/>
    </location>
</feature>
<keyword evidence="3 7" id="KW-0342">GTP-binding</keyword>
<dbReference type="AlphaFoldDB" id="T1FUC4"/>
<accession>T1FUC4</accession>
<dbReference type="GO" id="GO:0005525">
    <property type="term" value="F:GTP binding"/>
    <property type="evidence" value="ECO:0007669"/>
    <property type="project" value="UniProtKB-KW"/>
</dbReference>
<dbReference type="PANTHER" id="PTHR11089">
    <property type="entry name" value="GTP-BINDING PROTEIN-RELATED"/>
    <property type="match status" value="1"/>
</dbReference>
<gene>
    <name evidence="11" type="primary">20212420</name>
    <name evidence="10" type="ORF">HELRODRAFT_192836</name>
</gene>
<comment type="function">
    <text evidence="5">GTPase that associates with pre-60S ribosomal subunits in the nucleolus and is required for their nuclear export and maturation. May promote cell proliferation possibly by increasing p53/TP53 protein levels, and consequently those of its downstream product CDKN1A/p21, and decreasing RPL23A protein levels.</text>
</comment>
<evidence type="ECO:0000256" key="3">
    <source>
        <dbReference type="ARBA" id="ARBA00023134"/>
    </source>
</evidence>
<protein>
    <recommendedName>
        <fullName evidence="7">Nucleolar GTP-binding protein 2</fullName>
    </recommendedName>
</protein>
<proteinExistence type="inferred from homology"/>
<dbReference type="InterPro" id="IPR050755">
    <property type="entry name" value="TRAFAC_YlqF/YawG_RiboMat"/>
</dbReference>
<dbReference type="KEGG" id="hro:HELRODRAFT_192836"/>
<dbReference type="EMBL" id="AMQM01005793">
    <property type="status" value="NOT_ANNOTATED_CDS"/>
    <property type="molecule type" value="Genomic_DNA"/>
</dbReference>
<name>T1FUC4_HELRO</name>
<dbReference type="InterPro" id="IPR006073">
    <property type="entry name" value="GTP-bd"/>
</dbReference>
<dbReference type="FunFam" id="3.40.50.300:FF:000559">
    <property type="entry name" value="Nuclear/nucleolar GTPase 2"/>
    <property type="match status" value="1"/>
</dbReference>
<keyword evidence="12" id="KW-1185">Reference proteome</keyword>
<dbReference type="PROSITE" id="PS51721">
    <property type="entry name" value="G_CP"/>
    <property type="match status" value="1"/>
</dbReference>
<reference evidence="10 12" key="2">
    <citation type="journal article" date="2013" name="Nature">
        <title>Insights into bilaterian evolution from three spiralian genomes.</title>
        <authorList>
            <person name="Simakov O."/>
            <person name="Marletaz F."/>
            <person name="Cho S.J."/>
            <person name="Edsinger-Gonzales E."/>
            <person name="Havlak P."/>
            <person name="Hellsten U."/>
            <person name="Kuo D.H."/>
            <person name="Larsson T."/>
            <person name="Lv J."/>
            <person name="Arendt D."/>
            <person name="Savage R."/>
            <person name="Osoegawa K."/>
            <person name="de Jong P."/>
            <person name="Grimwood J."/>
            <person name="Chapman J.A."/>
            <person name="Shapiro H."/>
            <person name="Aerts A."/>
            <person name="Otillar R.P."/>
            <person name="Terry A.Y."/>
            <person name="Boore J.L."/>
            <person name="Grigoriev I.V."/>
            <person name="Lindberg D.R."/>
            <person name="Seaver E.C."/>
            <person name="Weisblat D.A."/>
            <person name="Putnam N.H."/>
            <person name="Rokhsar D.S."/>
        </authorList>
    </citation>
    <scope>NUCLEOTIDE SEQUENCE</scope>
</reference>
<dbReference type="InterPro" id="IPR030378">
    <property type="entry name" value="G_CP_dom"/>
</dbReference>
<evidence type="ECO:0000313" key="11">
    <source>
        <dbReference type="EnsemblMetazoa" id="HelroP192836"/>
    </source>
</evidence>
<dbReference type="EMBL" id="KB097106">
    <property type="protein sequence ID" value="ESN99492.1"/>
    <property type="molecule type" value="Genomic_DNA"/>
</dbReference>
<evidence type="ECO:0000256" key="4">
    <source>
        <dbReference type="ARBA" id="ARBA00023242"/>
    </source>
</evidence>
<dbReference type="Gene3D" id="3.40.50.300">
    <property type="entry name" value="P-loop containing nucleotide triphosphate hydrolases"/>
    <property type="match status" value="1"/>
</dbReference>
<reference evidence="11" key="3">
    <citation type="submission" date="2015-06" db="UniProtKB">
        <authorList>
            <consortium name="EnsemblMetazoa"/>
        </authorList>
    </citation>
    <scope>IDENTIFICATION</scope>
</reference>
<dbReference type="PANTHER" id="PTHR11089:SF9">
    <property type="entry name" value="NUCLEOLAR GTP-BINDING PROTEIN 2"/>
    <property type="match status" value="1"/>
</dbReference>
<feature type="domain" description="CP-type G" evidence="9">
    <location>
        <begin position="213"/>
        <end position="374"/>
    </location>
</feature>
<feature type="compositionally biased region" description="Basic and acidic residues" evidence="8">
    <location>
        <begin position="23"/>
        <end position="32"/>
    </location>
</feature>
<comment type="subunit">
    <text evidence="6">Interacts with LYAR and RPL23A. Interacts with the nuclear importin-beta receptor and, at a lower extent, with importin-alpha.</text>
</comment>
<dbReference type="GO" id="GO:0005730">
    <property type="term" value="C:nucleolus"/>
    <property type="evidence" value="ECO:0000318"/>
    <property type="project" value="GO_Central"/>
</dbReference>
<evidence type="ECO:0000256" key="7">
    <source>
        <dbReference type="RuleBase" id="RU364023"/>
    </source>
</evidence>
<dbReference type="Gene3D" id="1.10.1580.10">
    <property type="match status" value="1"/>
</dbReference>
<dbReference type="OMA" id="RTQGFNH"/>
<dbReference type="InterPro" id="IPR027417">
    <property type="entry name" value="P-loop_NTPase"/>
</dbReference>
<keyword evidence="2 7" id="KW-0547">Nucleotide-binding</keyword>
<dbReference type="FunFam" id="1.10.1580.10:FF:000001">
    <property type="entry name" value="Nucleolar GTP-binding protein 2"/>
    <property type="match status" value="1"/>
</dbReference>
<dbReference type="FunCoup" id="T1FUC4">
    <property type="interactions" value="1041"/>
</dbReference>
<evidence type="ECO:0000313" key="12">
    <source>
        <dbReference type="Proteomes" id="UP000015101"/>
    </source>
</evidence>
<dbReference type="RefSeq" id="XP_009022278.1">
    <property type="nucleotide sequence ID" value="XM_009024030.1"/>
</dbReference>
<sequence length="508" mass="57466">MARKSGGKGKITNKINKSYHSMNPDRKAKKQSEGGGGNLRDKSTIKRLQMYRNFKPIRNSSGKIIKSAPFQSRLAPGTSARIEPNRKWFGNTRVITQNALQNFQTEMKKVMSNPYQVVLKQTKLPITLLNEKYKNKRVHILDTESFESTFGSKAQRKRPKFAASDVNSLAELAEASSGKYDKEKDVNLVVDNMGVKDEPSELIFKAGQSRRVWGELYKVIDSSDVIAQILDARDPEGTRSKQIEEFLRKEKPHKHVILILNKCDLVPTWVAKKWVAVLSREIPTMAFKANITNSFGRQPLIQLLRQFTILHKDKKQISVGFIGYPNVGKSSVINTLRKKSVCNVAPIAGETKVWQYVTLTKKIYLIDCPGVIYPVGNTEVDKVLKGVVRVENIKDPEDYIPTVLERIRKEAVLKTYGVDDYNDHEDFLEKLAIKAGRLLKAGQADTGTVARMVLNDWQRGKLPFYVRPPEREIDTTEDDNIETVDDSSNETSILSSPDTTNLQIEVTK</sequence>
<comment type="similarity">
    <text evidence="7">Belongs to the TRAFAC class YlqF/YawG GTPase family. NOG2 subfamily.</text>
</comment>
<dbReference type="PRINTS" id="PR00326">
    <property type="entry name" value="GTP1OBG"/>
</dbReference>
<feature type="region of interest" description="Disordered" evidence="8">
    <location>
        <begin position="481"/>
        <end position="500"/>
    </location>
</feature>
<dbReference type="STRING" id="6412.T1FUC4"/>
<keyword evidence="4 7" id="KW-0539">Nucleus</keyword>
<feature type="compositionally biased region" description="Polar residues" evidence="8">
    <location>
        <begin position="489"/>
        <end position="500"/>
    </location>
</feature>
<evidence type="ECO:0000256" key="5">
    <source>
        <dbReference type="ARBA" id="ARBA00054763"/>
    </source>
</evidence>
<dbReference type="InterPro" id="IPR024929">
    <property type="entry name" value="GNL2_CP_dom"/>
</dbReference>
<organism evidence="11 12">
    <name type="scientific">Helobdella robusta</name>
    <name type="common">Californian leech</name>
    <dbReference type="NCBI Taxonomy" id="6412"/>
    <lineage>
        <taxon>Eukaryota</taxon>
        <taxon>Metazoa</taxon>
        <taxon>Spiralia</taxon>
        <taxon>Lophotrochozoa</taxon>
        <taxon>Annelida</taxon>
        <taxon>Clitellata</taxon>
        <taxon>Hirudinea</taxon>
        <taxon>Rhynchobdellida</taxon>
        <taxon>Glossiphoniidae</taxon>
        <taxon>Helobdella</taxon>
    </lineage>
</organism>
<reference evidence="12" key="1">
    <citation type="submission" date="2012-12" db="EMBL/GenBank/DDBJ databases">
        <authorList>
            <person name="Hellsten U."/>
            <person name="Grimwood J."/>
            <person name="Chapman J.A."/>
            <person name="Shapiro H."/>
            <person name="Aerts A."/>
            <person name="Otillar R.P."/>
            <person name="Terry A.Y."/>
            <person name="Boore J.L."/>
            <person name="Simakov O."/>
            <person name="Marletaz F."/>
            <person name="Cho S.-J."/>
            <person name="Edsinger-Gonzales E."/>
            <person name="Havlak P."/>
            <person name="Kuo D.-H."/>
            <person name="Larsson T."/>
            <person name="Lv J."/>
            <person name="Arendt D."/>
            <person name="Savage R."/>
            <person name="Osoegawa K."/>
            <person name="de Jong P."/>
            <person name="Lindberg D.R."/>
            <person name="Seaver E.C."/>
            <person name="Weisblat D.A."/>
            <person name="Putnam N.H."/>
            <person name="Grigoriev I.V."/>
            <person name="Rokhsar D.S."/>
        </authorList>
    </citation>
    <scope>NUCLEOTIDE SEQUENCE</scope>
</reference>
<evidence type="ECO:0000256" key="1">
    <source>
        <dbReference type="ARBA" id="ARBA00004604"/>
    </source>
</evidence>
<evidence type="ECO:0000313" key="10">
    <source>
        <dbReference type="EMBL" id="ESN99492.1"/>
    </source>
</evidence>
<dbReference type="EnsemblMetazoa" id="HelroT192836">
    <property type="protein sequence ID" value="HelroP192836"/>
    <property type="gene ID" value="HelroG192836"/>
</dbReference>
<comment type="subcellular location">
    <subcellularLocation>
        <location evidence="1 7">Nucleus</location>
        <location evidence="1 7">Nucleolus</location>
    </subcellularLocation>
</comment>
<dbReference type="InterPro" id="IPR023179">
    <property type="entry name" value="GTP-bd_ortho_bundle_sf"/>
</dbReference>
<dbReference type="eggNOG" id="KOG2423">
    <property type="taxonomic scope" value="Eukaryota"/>
</dbReference>
<dbReference type="SUPFAM" id="SSF52540">
    <property type="entry name" value="P-loop containing nucleoside triphosphate hydrolases"/>
    <property type="match status" value="1"/>
</dbReference>
<dbReference type="GeneID" id="20212420"/>
<dbReference type="Pfam" id="PF01926">
    <property type="entry name" value="MMR_HSR1"/>
    <property type="match status" value="1"/>
</dbReference>
<dbReference type="OrthoDB" id="444945at2759"/>